<feature type="compositionally biased region" description="Polar residues" evidence="1">
    <location>
        <begin position="46"/>
        <end position="55"/>
    </location>
</feature>
<feature type="compositionally biased region" description="Low complexity" evidence="1">
    <location>
        <begin position="197"/>
        <end position="209"/>
    </location>
</feature>
<dbReference type="GeneID" id="25367136"/>
<feature type="region of interest" description="Disordered" evidence="1">
    <location>
        <begin position="175"/>
        <end position="209"/>
    </location>
</feature>
<proteinExistence type="predicted"/>
<reference evidence="2 3" key="1">
    <citation type="journal article" date="2014" name="BMC Genomics">
        <title>Genome sequencing of four Aureobasidium pullulans varieties: biotechnological potential, stress tolerance, and description of new species.</title>
        <authorList>
            <person name="Gostin Ar C."/>
            <person name="Ohm R.A."/>
            <person name="Kogej T."/>
            <person name="Sonjak S."/>
            <person name="Turk M."/>
            <person name="Zajc J."/>
            <person name="Zalar P."/>
            <person name="Grube M."/>
            <person name="Sun H."/>
            <person name="Han J."/>
            <person name="Sharma A."/>
            <person name="Chiniquy J."/>
            <person name="Ngan C.Y."/>
            <person name="Lipzen A."/>
            <person name="Barry K."/>
            <person name="Grigoriev I.V."/>
            <person name="Gunde-Cimerman N."/>
        </authorList>
    </citation>
    <scope>NUCLEOTIDE SEQUENCE [LARGE SCALE GENOMIC DNA]</scope>
    <source>
        <strain evidence="2 3">EXF-2481</strain>
    </source>
</reference>
<evidence type="ECO:0000256" key="1">
    <source>
        <dbReference type="SAM" id="MobiDB-lite"/>
    </source>
</evidence>
<dbReference type="EMBL" id="KL584767">
    <property type="protein sequence ID" value="KEQ93196.1"/>
    <property type="molecule type" value="Genomic_DNA"/>
</dbReference>
<protein>
    <submittedName>
        <fullName evidence="2">Uncharacterized protein</fullName>
    </submittedName>
</protein>
<sequence>MSMEYLYKPMSWSELLCQCLPVRNNKPSVEPDIEMQNFYSRRFPFNSTHLGQTPANPVVPDPVARANRPDNTRRRPYDSRWTRDDSDQCPSAAPSRSGARNPVARHLSRSPGPVGMRTPPRCANPYLPPPRYPPNLRIAANTPDMFVHDSNSSPGAPEARTPDWEDFTRVSWTDPARARVSPPASPTSVHRMSGALPGSPTSDYSSSSPIWELPNPSSIFSSDAGVRTPDVRADNAARIAAVRVPRISPRAASYAGILDIQASIDARRSRVGSATNAEAALPAPPSPTGSVDSVDFFSGAAGRPDFGERVERSGGRQAPVRPARYAGTSPYVA</sequence>
<feature type="region of interest" description="Disordered" evidence="1">
    <location>
        <begin position="46"/>
        <end position="129"/>
    </location>
</feature>
<name>A0A074Z2B4_AURSE</name>
<feature type="compositionally biased region" description="Basic and acidic residues" evidence="1">
    <location>
        <begin position="67"/>
        <end position="86"/>
    </location>
</feature>
<dbReference type="Proteomes" id="UP000030641">
    <property type="component" value="Unassembled WGS sequence"/>
</dbReference>
<gene>
    <name evidence="2" type="ORF">AUEXF2481DRAFT_42440</name>
</gene>
<dbReference type="OrthoDB" id="3907850at2759"/>
<dbReference type="InParanoid" id="A0A074Z2B4"/>
<dbReference type="AlphaFoldDB" id="A0A074Z2B4"/>
<accession>A0A074Z2B4</accession>
<feature type="compositionally biased region" description="Low complexity" evidence="1">
    <location>
        <begin position="178"/>
        <end position="189"/>
    </location>
</feature>
<keyword evidence="3" id="KW-1185">Reference proteome</keyword>
<dbReference type="RefSeq" id="XP_013341603.1">
    <property type="nucleotide sequence ID" value="XM_013486149.1"/>
</dbReference>
<feature type="compositionally biased region" description="Basic and acidic residues" evidence="1">
    <location>
        <begin position="305"/>
        <end position="314"/>
    </location>
</feature>
<dbReference type="STRING" id="1043005.A0A074Z2B4"/>
<organism evidence="2 3">
    <name type="scientific">Aureobasidium subglaciale (strain EXF-2481)</name>
    <name type="common">Aureobasidium pullulans var. subglaciale</name>
    <dbReference type="NCBI Taxonomy" id="1043005"/>
    <lineage>
        <taxon>Eukaryota</taxon>
        <taxon>Fungi</taxon>
        <taxon>Dikarya</taxon>
        <taxon>Ascomycota</taxon>
        <taxon>Pezizomycotina</taxon>
        <taxon>Dothideomycetes</taxon>
        <taxon>Dothideomycetidae</taxon>
        <taxon>Dothideales</taxon>
        <taxon>Saccotheciaceae</taxon>
        <taxon>Aureobasidium</taxon>
    </lineage>
</organism>
<dbReference type="HOGENOM" id="CLU_949890_0_0_1"/>
<evidence type="ECO:0000313" key="2">
    <source>
        <dbReference type="EMBL" id="KEQ93196.1"/>
    </source>
</evidence>
<evidence type="ECO:0000313" key="3">
    <source>
        <dbReference type="Proteomes" id="UP000030641"/>
    </source>
</evidence>
<feature type="region of interest" description="Disordered" evidence="1">
    <location>
        <begin position="275"/>
        <end position="333"/>
    </location>
</feature>